<dbReference type="EMBL" id="VIEB01000469">
    <property type="protein sequence ID" value="TQD89808.1"/>
    <property type="molecule type" value="Genomic_DNA"/>
</dbReference>
<protein>
    <submittedName>
        <fullName evidence="1">Uncharacterized protein</fullName>
    </submittedName>
</protein>
<reference evidence="1 2" key="1">
    <citation type="journal article" date="2019" name="G3 (Bethesda)">
        <title>Sequencing of a Wild Apple (Malus baccata) Genome Unravels the Differences Between Cultivated and Wild Apple Species Regarding Disease Resistance and Cold Tolerance.</title>
        <authorList>
            <person name="Chen X."/>
        </authorList>
    </citation>
    <scope>NUCLEOTIDE SEQUENCE [LARGE SCALE GENOMIC DNA]</scope>
    <source>
        <strain evidence="2">cv. Shandingzi</strain>
        <tissue evidence="1">Leaves</tissue>
    </source>
</reference>
<organism evidence="1 2">
    <name type="scientific">Malus baccata</name>
    <name type="common">Siberian crab apple</name>
    <name type="synonym">Pyrus baccata</name>
    <dbReference type="NCBI Taxonomy" id="106549"/>
    <lineage>
        <taxon>Eukaryota</taxon>
        <taxon>Viridiplantae</taxon>
        <taxon>Streptophyta</taxon>
        <taxon>Embryophyta</taxon>
        <taxon>Tracheophyta</taxon>
        <taxon>Spermatophyta</taxon>
        <taxon>Magnoliopsida</taxon>
        <taxon>eudicotyledons</taxon>
        <taxon>Gunneridae</taxon>
        <taxon>Pentapetalae</taxon>
        <taxon>rosids</taxon>
        <taxon>fabids</taxon>
        <taxon>Rosales</taxon>
        <taxon>Rosaceae</taxon>
        <taxon>Amygdaloideae</taxon>
        <taxon>Maleae</taxon>
        <taxon>Malus</taxon>
    </lineage>
</organism>
<sequence>MGLELPPPGPPLWASFTEYGFYGFKPIVCALCCIKTREILQCPERKYFPQSSEDGSATRTFECVKTNDNTLEETKIEEPIAKDETALADYGVSIESTPTKIHMPQIPNPKAAKNPTKLPEFIISDMFKGVIHTVRI</sequence>
<name>A0A540LTT0_MALBA</name>
<dbReference type="Proteomes" id="UP000315295">
    <property type="component" value="Unassembled WGS sequence"/>
</dbReference>
<dbReference type="AlphaFoldDB" id="A0A540LTT0"/>
<proteinExistence type="predicted"/>
<evidence type="ECO:0000313" key="2">
    <source>
        <dbReference type="Proteomes" id="UP000315295"/>
    </source>
</evidence>
<gene>
    <name evidence="1" type="ORF">C1H46_024632</name>
</gene>
<accession>A0A540LTT0</accession>
<evidence type="ECO:0000313" key="1">
    <source>
        <dbReference type="EMBL" id="TQD89808.1"/>
    </source>
</evidence>
<keyword evidence="2" id="KW-1185">Reference proteome</keyword>
<comment type="caution">
    <text evidence="1">The sequence shown here is derived from an EMBL/GenBank/DDBJ whole genome shotgun (WGS) entry which is preliminary data.</text>
</comment>